<dbReference type="InterPro" id="IPR023408">
    <property type="entry name" value="MscS_beta-dom_sf"/>
</dbReference>
<dbReference type="InterPro" id="IPR006686">
    <property type="entry name" value="MscS_channel_CS"/>
</dbReference>
<dbReference type="KEGG" id="paru:CYR75_06455"/>
<keyword evidence="6 8" id="KW-0472">Membrane</keyword>
<evidence type="ECO:0000259" key="11">
    <source>
        <dbReference type="Pfam" id="PF12607"/>
    </source>
</evidence>
<dbReference type="Pfam" id="PF12607">
    <property type="entry name" value="DUF3772"/>
    <property type="match status" value="1"/>
</dbReference>
<feature type="transmembrane region" description="Helical" evidence="8">
    <location>
        <begin position="200"/>
        <end position="218"/>
    </location>
</feature>
<dbReference type="InterPro" id="IPR052702">
    <property type="entry name" value="MscS-like_channel"/>
</dbReference>
<organism evidence="13 14">
    <name type="scientific">Paracoccus jeotgali</name>
    <dbReference type="NCBI Taxonomy" id="2065379"/>
    <lineage>
        <taxon>Bacteria</taxon>
        <taxon>Pseudomonadati</taxon>
        <taxon>Pseudomonadota</taxon>
        <taxon>Alphaproteobacteria</taxon>
        <taxon>Rhodobacterales</taxon>
        <taxon>Paracoccaceae</taxon>
        <taxon>Paracoccus</taxon>
    </lineage>
</organism>
<dbReference type="Proteomes" id="UP000234882">
    <property type="component" value="Chromosome"/>
</dbReference>
<evidence type="ECO:0000313" key="14">
    <source>
        <dbReference type="Proteomes" id="UP000234882"/>
    </source>
</evidence>
<keyword evidence="14" id="KW-1185">Reference proteome</keyword>
<evidence type="ECO:0000256" key="7">
    <source>
        <dbReference type="SAM" id="MobiDB-lite"/>
    </source>
</evidence>
<dbReference type="InterPro" id="IPR006685">
    <property type="entry name" value="MscS_channel_2nd"/>
</dbReference>
<dbReference type="Gene3D" id="2.30.30.60">
    <property type="match status" value="1"/>
</dbReference>
<dbReference type="Gene3D" id="3.30.70.100">
    <property type="match status" value="1"/>
</dbReference>
<feature type="domain" description="Mechanosensitive ion channel MscS" evidence="10">
    <location>
        <begin position="604"/>
        <end position="671"/>
    </location>
</feature>
<evidence type="ECO:0000256" key="4">
    <source>
        <dbReference type="ARBA" id="ARBA00022692"/>
    </source>
</evidence>
<comment type="subcellular location">
    <subcellularLocation>
        <location evidence="1">Cell membrane</location>
        <topology evidence="1">Multi-pass membrane protein</topology>
    </subcellularLocation>
</comment>
<dbReference type="InterPro" id="IPR022249">
    <property type="entry name" value="DUF3772"/>
</dbReference>
<feature type="transmembrane region" description="Helical" evidence="8">
    <location>
        <begin position="317"/>
        <end position="336"/>
    </location>
</feature>
<feature type="transmembrane region" description="Helical" evidence="8">
    <location>
        <begin position="471"/>
        <end position="496"/>
    </location>
</feature>
<dbReference type="OrthoDB" id="9799209at2"/>
<dbReference type="EMBL" id="CP025583">
    <property type="protein sequence ID" value="AUM73967.1"/>
    <property type="molecule type" value="Genomic_DNA"/>
</dbReference>
<evidence type="ECO:0000256" key="3">
    <source>
        <dbReference type="ARBA" id="ARBA00022475"/>
    </source>
</evidence>
<keyword evidence="3" id="KW-1003">Cell membrane</keyword>
<evidence type="ECO:0000313" key="13">
    <source>
        <dbReference type="EMBL" id="AUM73967.1"/>
    </source>
</evidence>
<accession>A0A2K9ME91</accession>
<evidence type="ECO:0000256" key="8">
    <source>
        <dbReference type="SAM" id="Phobius"/>
    </source>
</evidence>
<dbReference type="InterPro" id="IPR011066">
    <property type="entry name" value="MscS_channel_C_sf"/>
</dbReference>
<evidence type="ECO:0000256" key="2">
    <source>
        <dbReference type="ARBA" id="ARBA00008017"/>
    </source>
</evidence>
<feature type="chain" id="PRO_5014856224" evidence="9">
    <location>
        <begin position="26"/>
        <end position="824"/>
    </location>
</feature>
<dbReference type="SUPFAM" id="SSF82689">
    <property type="entry name" value="Mechanosensitive channel protein MscS (YggB), C-terminal domain"/>
    <property type="match status" value="1"/>
</dbReference>
<feature type="domain" description="Mechanosensitive ion channel MscS C-terminal" evidence="12">
    <location>
        <begin position="680"/>
        <end position="761"/>
    </location>
</feature>
<dbReference type="InterPro" id="IPR010920">
    <property type="entry name" value="LSM_dom_sf"/>
</dbReference>
<keyword evidence="9" id="KW-0732">Signal</keyword>
<dbReference type="SUPFAM" id="SSF82861">
    <property type="entry name" value="Mechanosensitive channel protein MscS (YggB), transmembrane region"/>
    <property type="match status" value="1"/>
</dbReference>
<protein>
    <submittedName>
        <fullName evidence="13">DUF3772 domain-containing protein</fullName>
    </submittedName>
</protein>
<evidence type="ECO:0000259" key="12">
    <source>
        <dbReference type="Pfam" id="PF21082"/>
    </source>
</evidence>
<dbReference type="RefSeq" id="WP_101499318.1">
    <property type="nucleotide sequence ID" value="NZ_CP025583.1"/>
</dbReference>
<evidence type="ECO:0000259" key="10">
    <source>
        <dbReference type="Pfam" id="PF00924"/>
    </source>
</evidence>
<feature type="signal peptide" evidence="9">
    <location>
        <begin position="1"/>
        <end position="25"/>
    </location>
</feature>
<sequence>MSFKFSSLFRTLLLALVLVAGPLAAQDTPEIDYDRWEGFAAQAEDALAHSETSSEVLSSIRDNAVKWRDRFSQAKDANAPRIQTLRDQLAALGPPPAEGETEAEDVANRRKELNARLSELQAPGLAATEALSRANSLVGQVDQLERKRDAEVILTLSPSPLLPSSWIAAGRDVIEVVKGFASEADREFRRENLMNRAPEVLAYLLGALGLLIFGPRFVDSLPAKLGSRSDKERRPVIAFVVSLGQIVVPMTGITLLAWAVDATGLVGRWGTPFLLALPVAALIFWSGRWLVRTLFAEVPVAYATLNLPTEARAKARIFGSGLVVMMALHSYLGHAALPQSGYVRSENALPRIPYDISAAGAGVFHLFLLTGGAFFLFRLSSILRRMNRYEAGDSPPYRSRALTVAGTVLRLLAPLAVIAAVLGYVNLGNAMLWPAAKSLGMIGLLILLQDFIADLYALLNRSQKDARDSLAPMLIGFILILASAPVFALIWGSSVAELAEWRVRFMQGISFGGVRLSPRGVMVFLIVFSLGYLATGWVKSAFRNSILPRTNLDKGAQTAAVSGLGYVGIFLAALLAITSAGIDLSSLAIVAGALSVGIGFGLQTIVQNFVSGIILLIERPVSVGDWIEAGGQQGIVSDISVRSTRIRTFDQTDVIVPNSDLITQTVTNWTRGNSRGRIIVPVGVAYDSDTRKVERLLREIVEDQPTVLFDPAPAVLFMGLGASSLDFEIRAILSDIGGGLGVSSEIRHQILKRFAEEGIELPFPQRDLWLRNPETLRGDAAPAEHAGPPEPPEPAEAPSGEVAGVHSAGALPDGASDGGDGANS</sequence>
<name>A0A2K9ME91_9RHOB</name>
<dbReference type="PANTHER" id="PTHR30347">
    <property type="entry name" value="POTASSIUM CHANNEL RELATED"/>
    <property type="match status" value="1"/>
</dbReference>
<comment type="similarity">
    <text evidence="2">Belongs to the MscS (TC 1.A.23) family.</text>
</comment>
<feature type="transmembrane region" description="Helical" evidence="8">
    <location>
        <begin position="266"/>
        <end position="285"/>
    </location>
</feature>
<dbReference type="GO" id="GO:0005886">
    <property type="term" value="C:plasma membrane"/>
    <property type="evidence" value="ECO:0007669"/>
    <property type="project" value="UniProtKB-SubCell"/>
</dbReference>
<dbReference type="Gene3D" id="1.10.287.1260">
    <property type="match status" value="1"/>
</dbReference>
<keyword evidence="4 8" id="KW-0812">Transmembrane</keyword>
<dbReference type="GO" id="GO:0008381">
    <property type="term" value="F:mechanosensitive monoatomic ion channel activity"/>
    <property type="evidence" value="ECO:0007669"/>
    <property type="project" value="UniProtKB-ARBA"/>
</dbReference>
<dbReference type="PROSITE" id="PS01246">
    <property type="entry name" value="UPF0003"/>
    <property type="match status" value="1"/>
</dbReference>
<dbReference type="AlphaFoldDB" id="A0A2K9ME91"/>
<dbReference type="SUPFAM" id="SSF50182">
    <property type="entry name" value="Sm-like ribonucleoproteins"/>
    <property type="match status" value="1"/>
</dbReference>
<keyword evidence="5 8" id="KW-1133">Transmembrane helix</keyword>
<feature type="transmembrane region" description="Helical" evidence="8">
    <location>
        <begin position="588"/>
        <end position="617"/>
    </location>
</feature>
<feature type="transmembrane region" description="Helical" evidence="8">
    <location>
        <begin position="401"/>
        <end position="427"/>
    </location>
</feature>
<feature type="compositionally biased region" description="Low complexity" evidence="7">
    <location>
        <begin position="796"/>
        <end position="815"/>
    </location>
</feature>
<evidence type="ECO:0000256" key="5">
    <source>
        <dbReference type="ARBA" id="ARBA00022989"/>
    </source>
</evidence>
<dbReference type="InterPro" id="IPR049278">
    <property type="entry name" value="MS_channel_C"/>
</dbReference>
<evidence type="ECO:0000256" key="9">
    <source>
        <dbReference type="SAM" id="SignalP"/>
    </source>
</evidence>
<dbReference type="PANTHER" id="PTHR30347:SF1">
    <property type="entry name" value="MECHANOSENSITIVE CHANNEL MSCK"/>
    <property type="match status" value="1"/>
</dbReference>
<feature type="region of interest" description="Disordered" evidence="7">
    <location>
        <begin position="778"/>
        <end position="824"/>
    </location>
</feature>
<proteinExistence type="inferred from homology"/>
<evidence type="ECO:0000256" key="1">
    <source>
        <dbReference type="ARBA" id="ARBA00004651"/>
    </source>
</evidence>
<feature type="domain" description="DUF3772" evidence="11">
    <location>
        <begin position="126"/>
        <end position="184"/>
    </location>
</feature>
<gene>
    <name evidence="13" type="ORF">CYR75_06455</name>
</gene>
<evidence type="ECO:0000256" key="6">
    <source>
        <dbReference type="ARBA" id="ARBA00023136"/>
    </source>
</evidence>
<dbReference type="Pfam" id="PF00924">
    <property type="entry name" value="MS_channel_2nd"/>
    <property type="match status" value="1"/>
</dbReference>
<feature type="transmembrane region" description="Helical" evidence="8">
    <location>
        <begin position="356"/>
        <end position="380"/>
    </location>
</feature>
<feature type="transmembrane region" description="Helical" evidence="8">
    <location>
        <begin position="516"/>
        <end position="538"/>
    </location>
</feature>
<dbReference type="InterPro" id="IPR011014">
    <property type="entry name" value="MscS_channel_TM-2"/>
</dbReference>
<dbReference type="Pfam" id="PF21082">
    <property type="entry name" value="MS_channel_3rd"/>
    <property type="match status" value="1"/>
</dbReference>
<feature type="transmembrane region" description="Helical" evidence="8">
    <location>
        <begin position="559"/>
        <end position="582"/>
    </location>
</feature>
<feature type="transmembrane region" description="Helical" evidence="8">
    <location>
        <begin position="239"/>
        <end position="260"/>
    </location>
</feature>
<reference evidence="14" key="1">
    <citation type="submission" date="2017-12" db="EMBL/GenBank/DDBJ databases">
        <title>Genomic analysis of Paracoccus sp. CBA4604.</title>
        <authorList>
            <person name="Roh S.W."/>
            <person name="Kim J.Y."/>
            <person name="Kim J.S."/>
        </authorList>
    </citation>
    <scope>NUCLEOTIDE SEQUENCE [LARGE SCALE GENOMIC DNA]</scope>
    <source>
        <strain evidence="14">CBA4604</strain>
    </source>
</reference>